<dbReference type="Proteomes" id="UP000265520">
    <property type="component" value="Unassembled WGS sequence"/>
</dbReference>
<proteinExistence type="predicted"/>
<keyword evidence="3" id="KW-1185">Reference proteome</keyword>
<feature type="compositionally biased region" description="Acidic residues" evidence="1">
    <location>
        <begin position="9"/>
        <end position="19"/>
    </location>
</feature>
<evidence type="ECO:0000256" key="1">
    <source>
        <dbReference type="SAM" id="MobiDB-lite"/>
    </source>
</evidence>
<dbReference type="EMBL" id="LXQA010000815">
    <property type="protein sequence ID" value="MCH80232.1"/>
    <property type="molecule type" value="Genomic_DNA"/>
</dbReference>
<gene>
    <name evidence="2" type="ORF">A2U01_0000998</name>
</gene>
<comment type="caution">
    <text evidence="2">The sequence shown here is derived from an EMBL/GenBank/DDBJ whole genome shotgun (WGS) entry which is preliminary data.</text>
</comment>
<evidence type="ECO:0000313" key="3">
    <source>
        <dbReference type="Proteomes" id="UP000265520"/>
    </source>
</evidence>
<organism evidence="2 3">
    <name type="scientific">Trifolium medium</name>
    <dbReference type="NCBI Taxonomy" id="97028"/>
    <lineage>
        <taxon>Eukaryota</taxon>
        <taxon>Viridiplantae</taxon>
        <taxon>Streptophyta</taxon>
        <taxon>Embryophyta</taxon>
        <taxon>Tracheophyta</taxon>
        <taxon>Spermatophyta</taxon>
        <taxon>Magnoliopsida</taxon>
        <taxon>eudicotyledons</taxon>
        <taxon>Gunneridae</taxon>
        <taxon>Pentapetalae</taxon>
        <taxon>rosids</taxon>
        <taxon>fabids</taxon>
        <taxon>Fabales</taxon>
        <taxon>Fabaceae</taxon>
        <taxon>Papilionoideae</taxon>
        <taxon>50 kb inversion clade</taxon>
        <taxon>NPAAA clade</taxon>
        <taxon>Hologalegina</taxon>
        <taxon>IRL clade</taxon>
        <taxon>Trifolieae</taxon>
        <taxon>Trifolium</taxon>
    </lineage>
</organism>
<dbReference type="AlphaFoldDB" id="A0A392LYY7"/>
<reference evidence="2 3" key="1">
    <citation type="journal article" date="2018" name="Front. Plant Sci.">
        <title>Red Clover (Trifolium pratense) and Zigzag Clover (T. medium) - A Picture of Genomic Similarities and Differences.</title>
        <authorList>
            <person name="Dluhosova J."/>
            <person name="Istvanek J."/>
            <person name="Nedelnik J."/>
            <person name="Repkova J."/>
        </authorList>
    </citation>
    <scope>NUCLEOTIDE SEQUENCE [LARGE SCALE GENOMIC DNA]</scope>
    <source>
        <strain evidence="3">cv. 10/8</strain>
        <tissue evidence="2">Leaf</tissue>
    </source>
</reference>
<keyword evidence="2" id="KW-0830">Ubiquinone</keyword>
<sequence length="133" mass="14758">MGRKKGYVEFEESPPDEFDPANPYKHSVARNVMRTPFLTKIQQHTLFVHPFFPLFSLHSLFSNATMSITATATTALHHTKGTATTVLHPLSQPLTPLSSSLSLAKSLSTRSLSCSVHTIRSHEHHLRPPPPPP</sequence>
<name>A0A392LYY7_9FABA</name>
<evidence type="ECO:0000313" key="2">
    <source>
        <dbReference type="EMBL" id="MCH80232.1"/>
    </source>
</evidence>
<feature type="region of interest" description="Disordered" evidence="1">
    <location>
        <begin position="1"/>
        <end position="22"/>
    </location>
</feature>
<protein>
    <submittedName>
        <fullName evidence="2">NADH dehydrogenase (Ubiquinone) 1 beta subcomplex</fullName>
    </submittedName>
</protein>
<accession>A0A392LYY7</accession>